<dbReference type="WBParaSite" id="nRc.2.0.1.t31931-RA">
    <property type="protein sequence ID" value="nRc.2.0.1.t31931-RA"/>
    <property type="gene ID" value="nRc.2.0.1.g31931"/>
</dbReference>
<protein>
    <submittedName>
        <fullName evidence="2">Uncharacterized protein</fullName>
    </submittedName>
</protein>
<evidence type="ECO:0000313" key="1">
    <source>
        <dbReference type="Proteomes" id="UP000887565"/>
    </source>
</evidence>
<organism evidence="1 2">
    <name type="scientific">Romanomermis culicivorax</name>
    <name type="common">Nematode worm</name>
    <dbReference type="NCBI Taxonomy" id="13658"/>
    <lineage>
        <taxon>Eukaryota</taxon>
        <taxon>Metazoa</taxon>
        <taxon>Ecdysozoa</taxon>
        <taxon>Nematoda</taxon>
        <taxon>Enoplea</taxon>
        <taxon>Dorylaimia</taxon>
        <taxon>Mermithida</taxon>
        <taxon>Mermithoidea</taxon>
        <taxon>Mermithidae</taxon>
        <taxon>Romanomermis</taxon>
    </lineage>
</organism>
<sequence length="73" mass="8468">MKEIIFGTTNFGVRRKPKFAVRTVENAHWGKHGPSGTYMILDVTLHQNNYSMFVIKCLRIGKLAEYAHNFRVQ</sequence>
<dbReference type="AlphaFoldDB" id="A0A915JZJ9"/>
<evidence type="ECO:0000313" key="2">
    <source>
        <dbReference type="WBParaSite" id="nRc.2.0.1.t31931-RA"/>
    </source>
</evidence>
<proteinExistence type="predicted"/>
<accession>A0A915JZJ9</accession>
<dbReference type="Proteomes" id="UP000887565">
    <property type="component" value="Unplaced"/>
</dbReference>
<name>A0A915JZJ9_ROMCU</name>
<keyword evidence="1" id="KW-1185">Reference proteome</keyword>
<reference evidence="2" key="1">
    <citation type="submission" date="2022-11" db="UniProtKB">
        <authorList>
            <consortium name="WormBaseParasite"/>
        </authorList>
    </citation>
    <scope>IDENTIFICATION</scope>
</reference>